<evidence type="ECO:0000256" key="1">
    <source>
        <dbReference type="SAM" id="SignalP"/>
    </source>
</evidence>
<feature type="domain" description="Transcobalamin-like C-terminal" evidence="2">
    <location>
        <begin position="74"/>
        <end position="137"/>
    </location>
</feature>
<proteinExistence type="predicted"/>
<keyword evidence="1" id="KW-0732">Signal</keyword>
<dbReference type="RefSeq" id="WP_209526307.1">
    <property type="nucleotide sequence ID" value="NZ_JAEEGA010000004.1"/>
</dbReference>
<dbReference type="EMBL" id="JAEEGA010000004">
    <property type="protein sequence ID" value="MBP1040847.1"/>
    <property type="molecule type" value="Genomic_DNA"/>
</dbReference>
<evidence type="ECO:0000313" key="4">
    <source>
        <dbReference type="Proteomes" id="UP000674938"/>
    </source>
</evidence>
<dbReference type="Gene3D" id="2.170.130.30">
    <property type="match status" value="1"/>
</dbReference>
<name>A0A940PA97_9ENTE</name>
<gene>
    <name evidence="3" type="ORF">I6N95_07505</name>
</gene>
<protein>
    <submittedName>
        <fullName evidence="3">DUF4430 domain-containing protein</fullName>
    </submittedName>
</protein>
<dbReference type="PROSITE" id="PS51257">
    <property type="entry name" value="PROKAR_LIPOPROTEIN"/>
    <property type="match status" value="1"/>
</dbReference>
<dbReference type="InterPro" id="IPR027954">
    <property type="entry name" value="Transcobalamin-like_C"/>
</dbReference>
<dbReference type="Pfam" id="PF14478">
    <property type="entry name" value="DUF4430"/>
    <property type="match status" value="1"/>
</dbReference>
<sequence length="139" mass="15266">MKNRKSIVLVSLSLILSLLIMGGCATKENGTDATKESSSTAETIKKEEIEVSVSLIKDDEELSQKTITIAKETNLMEALQDNFDVVEEGGMITSIEGVEQSTADNLFWTYTINDEMVNTGAKDTKLNDGDKVVFTYAKF</sequence>
<reference evidence="3" key="1">
    <citation type="submission" date="2020-12" db="EMBL/GenBank/DDBJ databases">
        <title>Vagococcus allomyrinae sp. nov. and Enterococcus lavae sp. nov., isolated from the larvae of Allomyrina dichotoma.</title>
        <authorList>
            <person name="Lee S.D."/>
        </authorList>
    </citation>
    <scope>NUCLEOTIDE SEQUENCE</scope>
    <source>
        <strain evidence="3">BWB3-3</strain>
    </source>
</reference>
<dbReference type="AlphaFoldDB" id="A0A940PA97"/>
<dbReference type="Proteomes" id="UP000674938">
    <property type="component" value="Unassembled WGS sequence"/>
</dbReference>
<feature type="chain" id="PRO_5036884964" evidence="1">
    <location>
        <begin position="28"/>
        <end position="139"/>
    </location>
</feature>
<feature type="signal peptide" evidence="1">
    <location>
        <begin position="1"/>
        <end position="27"/>
    </location>
</feature>
<evidence type="ECO:0000259" key="2">
    <source>
        <dbReference type="Pfam" id="PF14478"/>
    </source>
</evidence>
<comment type="caution">
    <text evidence="3">The sequence shown here is derived from an EMBL/GenBank/DDBJ whole genome shotgun (WGS) entry which is preliminary data.</text>
</comment>
<keyword evidence="4" id="KW-1185">Reference proteome</keyword>
<evidence type="ECO:0000313" key="3">
    <source>
        <dbReference type="EMBL" id="MBP1040847.1"/>
    </source>
</evidence>
<organism evidence="3 4">
    <name type="scientific">Vagococcus allomyrinae</name>
    <dbReference type="NCBI Taxonomy" id="2794353"/>
    <lineage>
        <taxon>Bacteria</taxon>
        <taxon>Bacillati</taxon>
        <taxon>Bacillota</taxon>
        <taxon>Bacilli</taxon>
        <taxon>Lactobacillales</taxon>
        <taxon>Enterococcaceae</taxon>
        <taxon>Vagococcus</taxon>
    </lineage>
</organism>
<accession>A0A940PA97</accession>